<dbReference type="Pfam" id="PF14111">
    <property type="entry name" value="DUF4283"/>
    <property type="match status" value="1"/>
</dbReference>
<protein>
    <recommendedName>
        <fullName evidence="3">CCHC-type domain-containing protein</fullName>
    </recommendedName>
</protein>
<name>A0A9Q0F5P8_9ROSI</name>
<feature type="domain" description="CCHC-type" evidence="3">
    <location>
        <begin position="261"/>
        <end position="276"/>
    </location>
</feature>
<dbReference type="Proteomes" id="UP001141552">
    <property type="component" value="Unassembled WGS sequence"/>
</dbReference>
<accession>A0A9Q0F5P8</accession>
<dbReference type="GO" id="GO:0008270">
    <property type="term" value="F:zinc ion binding"/>
    <property type="evidence" value="ECO:0007669"/>
    <property type="project" value="UniProtKB-KW"/>
</dbReference>
<evidence type="ECO:0000313" key="5">
    <source>
        <dbReference type="Proteomes" id="UP001141552"/>
    </source>
</evidence>
<dbReference type="InterPro" id="IPR001878">
    <property type="entry name" value="Znf_CCHC"/>
</dbReference>
<dbReference type="OrthoDB" id="1096772at2759"/>
<evidence type="ECO:0000313" key="4">
    <source>
        <dbReference type="EMBL" id="KAJ4825192.1"/>
    </source>
</evidence>
<keyword evidence="5" id="KW-1185">Reference proteome</keyword>
<gene>
    <name evidence="4" type="ORF">Tsubulata_035063</name>
</gene>
<reference evidence="4" key="1">
    <citation type="submission" date="2022-02" db="EMBL/GenBank/DDBJ databases">
        <authorList>
            <person name="Henning P.M."/>
            <person name="McCubbin A.G."/>
            <person name="Shore J.S."/>
        </authorList>
    </citation>
    <scope>NUCLEOTIDE SEQUENCE</scope>
    <source>
        <strain evidence="4">F60SS</strain>
        <tissue evidence="4">Leaves</tissue>
    </source>
</reference>
<keyword evidence="1" id="KW-0862">Zinc</keyword>
<dbReference type="PANTHER" id="PTHR31286:SF99">
    <property type="entry name" value="DUF4283 DOMAIN-CONTAINING PROTEIN"/>
    <property type="match status" value="1"/>
</dbReference>
<reference evidence="4" key="2">
    <citation type="journal article" date="2023" name="Plants (Basel)">
        <title>Annotation of the Turnera subulata (Passifloraceae) Draft Genome Reveals the S-Locus Evolved after the Divergence of Turneroideae from Passifloroideae in a Stepwise Manner.</title>
        <authorList>
            <person name="Henning P.M."/>
            <person name="Roalson E.H."/>
            <person name="Mir W."/>
            <person name="McCubbin A.G."/>
            <person name="Shore J.S."/>
        </authorList>
    </citation>
    <scope>NUCLEOTIDE SEQUENCE</scope>
    <source>
        <strain evidence="4">F60SS</strain>
    </source>
</reference>
<evidence type="ECO:0000256" key="1">
    <source>
        <dbReference type="PROSITE-ProRule" id="PRU00047"/>
    </source>
</evidence>
<feature type="region of interest" description="Disordered" evidence="2">
    <location>
        <begin position="1"/>
        <end position="39"/>
    </location>
</feature>
<organism evidence="4 5">
    <name type="scientific">Turnera subulata</name>
    <dbReference type="NCBI Taxonomy" id="218843"/>
    <lineage>
        <taxon>Eukaryota</taxon>
        <taxon>Viridiplantae</taxon>
        <taxon>Streptophyta</taxon>
        <taxon>Embryophyta</taxon>
        <taxon>Tracheophyta</taxon>
        <taxon>Spermatophyta</taxon>
        <taxon>Magnoliopsida</taxon>
        <taxon>eudicotyledons</taxon>
        <taxon>Gunneridae</taxon>
        <taxon>Pentapetalae</taxon>
        <taxon>rosids</taxon>
        <taxon>fabids</taxon>
        <taxon>Malpighiales</taxon>
        <taxon>Passifloraceae</taxon>
        <taxon>Turnera</taxon>
    </lineage>
</organism>
<dbReference type="AlphaFoldDB" id="A0A9Q0F5P8"/>
<evidence type="ECO:0000256" key="2">
    <source>
        <dbReference type="SAM" id="MobiDB-lite"/>
    </source>
</evidence>
<dbReference type="GO" id="GO:0003676">
    <property type="term" value="F:nucleic acid binding"/>
    <property type="evidence" value="ECO:0007669"/>
    <property type="project" value="InterPro"/>
</dbReference>
<keyword evidence="1" id="KW-0863">Zinc-finger</keyword>
<feature type="compositionally biased region" description="Low complexity" evidence="2">
    <location>
        <begin position="1"/>
        <end position="13"/>
    </location>
</feature>
<feature type="compositionally biased region" description="Polar residues" evidence="2">
    <location>
        <begin position="343"/>
        <end position="359"/>
    </location>
</feature>
<dbReference type="EMBL" id="JAKUCV010006983">
    <property type="protein sequence ID" value="KAJ4825192.1"/>
    <property type="molecule type" value="Genomic_DNA"/>
</dbReference>
<proteinExistence type="predicted"/>
<dbReference type="PROSITE" id="PS50158">
    <property type="entry name" value="ZF_CCHC"/>
    <property type="match status" value="1"/>
</dbReference>
<comment type="caution">
    <text evidence="4">The sequence shown here is derived from an EMBL/GenBank/DDBJ whole genome shotgun (WGS) entry which is preliminary data.</text>
</comment>
<sequence length="569" mass="60835">MTAAQPPEGGDLLPPDPNFATPLDAPMPSPRTSLSAAGGAKSFKDALGPQLSSYSVGLDVDSELEPLEGDVSSVMTERGPVISLSDRFRKRIHQQWEDTIMKMWGRSIGYKYLCDHLQRLWGLRGSFRVINLDHNYFLVRLADGYDYLRALTGGPWVVLDHYLTVEPWQPNFEPASHRVTSVVAWIRVLGLSSELFQLAILKEIGNHIGCFIRMDYSTQKTERGRFAKATVELDLSTPLQTETCVGGVWYTIMYENIPQVCFECGRAGHAMSSCPSKLQATSAPNPKAAATSACDTAMVTTSEVQVAALSGTDGAAGRGVSNSKYGDWILVPPKVRQPAKKPTQVQSKGTKNGPRVQTSGSRYGALAVEDKGVSNVAAGVAAKDASSGSVWVQQKGIFINDNAGDHTVKGAPASKRARGQSGYTLSGKELVAAVVEAFRKTSKAKKGKAKAGVADSQVNILNGFLAAALPHPVFFQAKAPDSTSTVSAPLISSTPPLVGRDKTAPSSSMAVAFELRGQGHDDIASSLVSTMGPDDMVTTDPNQESMLLAKDVNDTEDWVLCDAAMQLDA</sequence>
<evidence type="ECO:0000259" key="3">
    <source>
        <dbReference type="PROSITE" id="PS50158"/>
    </source>
</evidence>
<feature type="region of interest" description="Disordered" evidence="2">
    <location>
        <begin position="337"/>
        <end position="359"/>
    </location>
</feature>
<dbReference type="PANTHER" id="PTHR31286">
    <property type="entry name" value="GLYCINE-RICH CELL WALL STRUCTURAL PROTEIN 1.8-LIKE"/>
    <property type="match status" value="1"/>
</dbReference>
<dbReference type="InterPro" id="IPR040256">
    <property type="entry name" value="At4g02000-like"/>
</dbReference>
<keyword evidence="1" id="KW-0479">Metal-binding</keyword>
<dbReference type="InterPro" id="IPR025558">
    <property type="entry name" value="DUF4283"/>
</dbReference>